<evidence type="ECO:0000313" key="7">
    <source>
        <dbReference type="EMBL" id="UUX50994.1"/>
    </source>
</evidence>
<protein>
    <submittedName>
        <fullName evidence="7">MBL fold metallo-hydrolase</fullName>
    </submittedName>
</protein>
<evidence type="ECO:0000313" key="8">
    <source>
        <dbReference type="Proteomes" id="UP001060336"/>
    </source>
</evidence>
<dbReference type="GO" id="GO:0046872">
    <property type="term" value="F:metal ion binding"/>
    <property type="evidence" value="ECO:0007669"/>
    <property type="project" value="UniProtKB-KW"/>
</dbReference>
<evidence type="ECO:0000256" key="3">
    <source>
        <dbReference type="ARBA" id="ARBA00022801"/>
    </source>
</evidence>
<dbReference type="Pfam" id="PF00753">
    <property type="entry name" value="Lactamase_B"/>
    <property type="match status" value="1"/>
</dbReference>
<dbReference type="Proteomes" id="UP001060336">
    <property type="component" value="Chromosome"/>
</dbReference>
<dbReference type="Gene3D" id="3.60.15.10">
    <property type="entry name" value="Ribonuclease Z/Hydroxyacylglutathione hydrolase-like"/>
    <property type="match status" value="1"/>
</dbReference>
<dbReference type="GO" id="GO:0016787">
    <property type="term" value="F:hydrolase activity"/>
    <property type="evidence" value="ECO:0007669"/>
    <property type="project" value="UniProtKB-KW"/>
</dbReference>
<dbReference type="CDD" id="cd07720">
    <property type="entry name" value="OPHC2-like_MBL-fold"/>
    <property type="match status" value="1"/>
</dbReference>
<sequence length="323" mass="34104">MHLNRRTLLAGTALAASAGILPAAPTASATETRSEQLAGAGALRQKIGAVSVTALLDGYLDVSADLILGHDPQIAENLAKAAFQAPGPQRIPVNAFLLETQGKRILIDAGTGDALGPTLGRLDASLALAGYAPDDIDILAITHLHPDHVSGAVGKDGRPLFANAEFVVSETDHRFWQDDGRMNQAPEAVRGFFLGARAATSAYADRLRLVSGGAEVAPGVTARALPGHTPGHTGYLIESGTESLLIWGDAIHVATYQFARPDWGIAFDIDPDEARQTRLRLLDEAASDRIAVTGMHLPFPGFGHVANEGDSYRFVPAEWPYAL</sequence>
<dbReference type="PANTHER" id="PTHR42978">
    <property type="entry name" value="QUORUM-QUENCHING LACTONASE YTNP-RELATED-RELATED"/>
    <property type="match status" value="1"/>
</dbReference>
<evidence type="ECO:0000259" key="6">
    <source>
        <dbReference type="SMART" id="SM00849"/>
    </source>
</evidence>
<reference evidence="7" key="1">
    <citation type="submission" date="2022-08" db="EMBL/GenBank/DDBJ databases">
        <title>Nisaea acidiphila sp. nov., isolated from a marine algal debris and emended description of the genus Nisaea Urios et al. 2008.</title>
        <authorList>
            <person name="Kwon K."/>
        </authorList>
    </citation>
    <scope>NUCLEOTIDE SEQUENCE</scope>
    <source>
        <strain evidence="7">MEBiC11861</strain>
    </source>
</reference>
<evidence type="ECO:0000256" key="1">
    <source>
        <dbReference type="ARBA" id="ARBA00007749"/>
    </source>
</evidence>
<feature type="domain" description="Metallo-beta-lactamase" evidence="6">
    <location>
        <begin position="92"/>
        <end position="295"/>
    </location>
</feature>
<dbReference type="InterPro" id="IPR006311">
    <property type="entry name" value="TAT_signal"/>
</dbReference>
<dbReference type="InterPro" id="IPR001279">
    <property type="entry name" value="Metallo-B-lactamas"/>
</dbReference>
<proteinExistence type="inferred from homology"/>
<gene>
    <name evidence="7" type="ORF">NUH88_04705</name>
</gene>
<organism evidence="7 8">
    <name type="scientific">Nisaea acidiphila</name>
    <dbReference type="NCBI Taxonomy" id="1862145"/>
    <lineage>
        <taxon>Bacteria</taxon>
        <taxon>Pseudomonadati</taxon>
        <taxon>Pseudomonadota</taxon>
        <taxon>Alphaproteobacteria</taxon>
        <taxon>Rhodospirillales</taxon>
        <taxon>Thalassobaculaceae</taxon>
        <taxon>Nisaea</taxon>
    </lineage>
</organism>
<evidence type="ECO:0000256" key="5">
    <source>
        <dbReference type="SAM" id="SignalP"/>
    </source>
</evidence>
<dbReference type="RefSeq" id="WP_257770262.1">
    <property type="nucleotide sequence ID" value="NZ_CP102480.1"/>
</dbReference>
<evidence type="ECO:0000256" key="4">
    <source>
        <dbReference type="ARBA" id="ARBA00022833"/>
    </source>
</evidence>
<keyword evidence="3" id="KW-0378">Hydrolase</keyword>
<keyword evidence="8" id="KW-1185">Reference proteome</keyword>
<feature type="signal peptide" evidence="5">
    <location>
        <begin position="1"/>
        <end position="29"/>
    </location>
</feature>
<keyword evidence="5" id="KW-0732">Signal</keyword>
<dbReference type="AlphaFoldDB" id="A0A9J7AW21"/>
<dbReference type="InterPro" id="IPR036866">
    <property type="entry name" value="RibonucZ/Hydroxyglut_hydro"/>
</dbReference>
<dbReference type="PANTHER" id="PTHR42978:SF6">
    <property type="entry name" value="QUORUM-QUENCHING LACTONASE YTNP-RELATED"/>
    <property type="match status" value="1"/>
</dbReference>
<keyword evidence="4" id="KW-0862">Zinc</keyword>
<evidence type="ECO:0000256" key="2">
    <source>
        <dbReference type="ARBA" id="ARBA00022723"/>
    </source>
</evidence>
<name>A0A9J7AW21_9PROT</name>
<dbReference type="InterPro" id="IPR051013">
    <property type="entry name" value="MBL_superfamily_lactonases"/>
</dbReference>
<dbReference type="EMBL" id="CP102480">
    <property type="protein sequence ID" value="UUX50994.1"/>
    <property type="molecule type" value="Genomic_DNA"/>
</dbReference>
<feature type="chain" id="PRO_5039944659" evidence="5">
    <location>
        <begin position="30"/>
        <end position="323"/>
    </location>
</feature>
<keyword evidence="2" id="KW-0479">Metal-binding</keyword>
<dbReference type="KEGG" id="naci:NUH88_04705"/>
<dbReference type="SMART" id="SM00849">
    <property type="entry name" value="Lactamase_B"/>
    <property type="match status" value="1"/>
</dbReference>
<comment type="similarity">
    <text evidence="1">Belongs to the metallo-beta-lactamase superfamily.</text>
</comment>
<dbReference type="PROSITE" id="PS51318">
    <property type="entry name" value="TAT"/>
    <property type="match status" value="1"/>
</dbReference>
<dbReference type="SUPFAM" id="SSF56281">
    <property type="entry name" value="Metallo-hydrolase/oxidoreductase"/>
    <property type="match status" value="1"/>
</dbReference>
<accession>A0A9J7AW21</accession>